<evidence type="ECO:0000313" key="2">
    <source>
        <dbReference type="EMBL" id="CAB9513858.1"/>
    </source>
</evidence>
<dbReference type="Proteomes" id="UP001153069">
    <property type="component" value="Unassembled WGS sequence"/>
</dbReference>
<proteinExistence type="predicted"/>
<protein>
    <submittedName>
        <fullName evidence="2">Uncharacterized protein</fullName>
    </submittedName>
</protein>
<comment type="caution">
    <text evidence="2">The sequence shown here is derived from an EMBL/GenBank/DDBJ whole genome shotgun (WGS) entry which is preliminary data.</text>
</comment>
<keyword evidence="3" id="KW-1185">Reference proteome</keyword>
<evidence type="ECO:0000256" key="1">
    <source>
        <dbReference type="SAM" id="MobiDB-lite"/>
    </source>
</evidence>
<name>A0A9N8E3N9_9STRA</name>
<accession>A0A9N8E3N9</accession>
<reference evidence="2" key="1">
    <citation type="submission" date="2020-06" db="EMBL/GenBank/DDBJ databases">
        <authorList>
            <consortium name="Plant Systems Biology data submission"/>
        </authorList>
    </citation>
    <scope>NUCLEOTIDE SEQUENCE</scope>
    <source>
        <strain evidence="2">D6</strain>
    </source>
</reference>
<evidence type="ECO:0000313" key="3">
    <source>
        <dbReference type="Proteomes" id="UP001153069"/>
    </source>
</evidence>
<feature type="region of interest" description="Disordered" evidence="1">
    <location>
        <begin position="194"/>
        <end position="216"/>
    </location>
</feature>
<dbReference type="EMBL" id="CAICTM010000617">
    <property type="protein sequence ID" value="CAB9513858.1"/>
    <property type="molecule type" value="Genomic_DNA"/>
</dbReference>
<dbReference type="AlphaFoldDB" id="A0A9N8E3N9"/>
<gene>
    <name evidence="2" type="ORF">SEMRO_618_G176240.1</name>
</gene>
<organism evidence="2 3">
    <name type="scientific">Seminavis robusta</name>
    <dbReference type="NCBI Taxonomy" id="568900"/>
    <lineage>
        <taxon>Eukaryota</taxon>
        <taxon>Sar</taxon>
        <taxon>Stramenopiles</taxon>
        <taxon>Ochrophyta</taxon>
        <taxon>Bacillariophyta</taxon>
        <taxon>Bacillariophyceae</taxon>
        <taxon>Bacillariophycidae</taxon>
        <taxon>Naviculales</taxon>
        <taxon>Naviculaceae</taxon>
        <taxon>Seminavis</taxon>
    </lineage>
</organism>
<sequence length="216" mass="24545">MQTKLENLSKNNAVVGAPTHEKVVTNSLAHGGMSRRNRRQWGDGLCSWYRLRYVFFERRSQGKSSAARYFCRKNCKKAGCRSILIGASTSGGGERYFQRVAADLGVEFTSPSWARCLVAATTKSPQEEFSPFLFLDEFNDGTKQDFQDLNKFMRVCQNLAFYLIVITSEREIANDIMKLNAWGKMRPLKFIHNGPTENVRGQPGSPLFPRALTRHH</sequence>